<evidence type="ECO:0000256" key="1">
    <source>
        <dbReference type="ARBA" id="ARBA00000013"/>
    </source>
</evidence>
<dbReference type="SUPFAM" id="SSF64153">
    <property type="entry name" value="YjeF N-terminal domain-like"/>
    <property type="match status" value="1"/>
</dbReference>
<dbReference type="NCBIfam" id="TIGR00196">
    <property type="entry name" value="yjeF_cterm"/>
    <property type="match status" value="1"/>
</dbReference>
<evidence type="ECO:0000256" key="8">
    <source>
        <dbReference type="ARBA" id="ARBA00022857"/>
    </source>
</evidence>
<keyword evidence="6 17" id="KW-0547">Nucleotide-binding</keyword>
<dbReference type="CDD" id="cd01171">
    <property type="entry name" value="YXKO-related"/>
    <property type="match status" value="1"/>
</dbReference>
<feature type="binding site" evidence="17">
    <location>
        <position position="438"/>
    </location>
    <ligand>
        <name>(6S)-NADPHX</name>
        <dbReference type="ChEBI" id="CHEBI:64076"/>
    </ligand>
</feature>
<keyword evidence="5 18" id="KW-0479">Metal-binding</keyword>
<dbReference type="InterPro" id="IPR030677">
    <property type="entry name" value="Nnr"/>
</dbReference>
<dbReference type="InterPro" id="IPR004443">
    <property type="entry name" value="YjeF_N_dom"/>
</dbReference>
<dbReference type="EC" id="4.2.1.136" evidence="17"/>
<feature type="binding site" evidence="17">
    <location>
        <position position="321"/>
    </location>
    <ligand>
        <name>(6S)-NADPHX</name>
        <dbReference type="ChEBI" id="CHEBI:64076"/>
    </ligand>
</feature>
<comment type="catalytic activity">
    <reaction evidence="2 18">
        <text>(6R)-NADPHX = (6S)-NADPHX</text>
        <dbReference type="Rhea" id="RHEA:32227"/>
        <dbReference type="ChEBI" id="CHEBI:64076"/>
        <dbReference type="ChEBI" id="CHEBI:64077"/>
        <dbReference type="EC" id="5.1.99.6"/>
    </reaction>
</comment>
<gene>
    <name evidence="17" type="primary">nnrD</name>
    <name evidence="21" type="ORF">J2S64_003582</name>
</gene>
<dbReference type="Proteomes" id="UP001183817">
    <property type="component" value="Unassembled WGS sequence"/>
</dbReference>
<dbReference type="PROSITE" id="PS51385">
    <property type="entry name" value="YJEF_N"/>
    <property type="match status" value="1"/>
</dbReference>
<comment type="catalytic activity">
    <reaction evidence="16 17 18">
        <text>(6S)-NADPHX + ADP = AMP + phosphate + NADPH + H(+)</text>
        <dbReference type="Rhea" id="RHEA:32235"/>
        <dbReference type="ChEBI" id="CHEBI:15378"/>
        <dbReference type="ChEBI" id="CHEBI:43474"/>
        <dbReference type="ChEBI" id="CHEBI:57783"/>
        <dbReference type="ChEBI" id="CHEBI:64076"/>
        <dbReference type="ChEBI" id="CHEBI:456215"/>
        <dbReference type="ChEBI" id="CHEBI:456216"/>
        <dbReference type="EC" id="4.2.1.136"/>
    </reaction>
</comment>
<reference evidence="21 22" key="1">
    <citation type="submission" date="2023-07" db="EMBL/GenBank/DDBJ databases">
        <title>Sequencing the genomes of 1000 actinobacteria strains.</title>
        <authorList>
            <person name="Klenk H.-P."/>
        </authorList>
    </citation>
    <scope>NUCLEOTIDE SEQUENCE [LARGE SCALE GENOMIC DNA]</scope>
    <source>
        <strain evidence="21 22">DSM 20167</strain>
    </source>
</reference>
<evidence type="ECO:0000256" key="15">
    <source>
        <dbReference type="ARBA" id="ARBA00048238"/>
    </source>
</evidence>
<evidence type="ECO:0000313" key="22">
    <source>
        <dbReference type="Proteomes" id="UP001183817"/>
    </source>
</evidence>
<evidence type="ECO:0000256" key="6">
    <source>
        <dbReference type="ARBA" id="ARBA00022741"/>
    </source>
</evidence>
<evidence type="ECO:0000256" key="2">
    <source>
        <dbReference type="ARBA" id="ARBA00000909"/>
    </source>
</evidence>
<keyword evidence="7 17" id="KW-0067">ATP-binding</keyword>
<feature type="domain" description="YjeF C-terminal" evidence="19">
    <location>
        <begin position="217"/>
        <end position="509"/>
    </location>
</feature>
<feature type="binding site" evidence="17">
    <location>
        <position position="366"/>
    </location>
    <ligand>
        <name>(6S)-NADPHX</name>
        <dbReference type="ChEBI" id="CHEBI:64076"/>
    </ligand>
</feature>
<comment type="similarity">
    <text evidence="4 18">In the C-terminal section; belongs to the NnrD/CARKD family.</text>
</comment>
<comment type="similarity">
    <text evidence="17">Belongs to the NnrD/CARKD family.</text>
</comment>
<feature type="binding site" evidence="17">
    <location>
        <begin position="408"/>
        <end position="412"/>
    </location>
    <ligand>
        <name>AMP</name>
        <dbReference type="ChEBI" id="CHEBI:456215"/>
    </ligand>
</feature>
<dbReference type="InterPro" id="IPR036652">
    <property type="entry name" value="YjeF_N_dom_sf"/>
</dbReference>
<dbReference type="HAMAP" id="MF_01965">
    <property type="entry name" value="NADHX_dehydratase"/>
    <property type="match status" value="1"/>
</dbReference>
<evidence type="ECO:0000256" key="13">
    <source>
        <dbReference type="ARBA" id="ARBA00023268"/>
    </source>
</evidence>
<feature type="binding site" evidence="17">
    <location>
        <position position="437"/>
    </location>
    <ligand>
        <name>AMP</name>
        <dbReference type="ChEBI" id="CHEBI:456215"/>
    </ligand>
</feature>
<evidence type="ECO:0000259" key="20">
    <source>
        <dbReference type="PROSITE" id="PS51385"/>
    </source>
</evidence>
<dbReference type="InterPro" id="IPR017953">
    <property type="entry name" value="Carbohydrate_kinase_pred_CS"/>
</dbReference>
<evidence type="ECO:0000256" key="7">
    <source>
        <dbReference type="ARBA" id="ARBA00022840"/>
    </source>
</evidence>
<comment type="similarity">
    <text evidence="3 18">In the N-terminal section; belongs to the NnrE/AIBP family.</text>
</comment>
<keyword evidence="12 17" id="KW-0456">Lyase</keyword>
<comment type="cofactor">
    <cofactor evidence="18">
        <name>K(+)</name>
        <dbReference type="ChEBI" id="CHEBI:29103"/>
    </cofactor>
    <text evidence="18">Binds 1 potassium ion per subunit.</text>
</comment>
<evidence type="ECO:0000256" key="3">
    <source>
        <dbReference type="ARBA" id="ARBA00006001"/>
    </source>
</evidence>
<dbReference type="InterPro" id="IPR000631">
    <property type="entry name" value="CARKD"/>
</dbReference>
<comment type="catalytic activity">
    <reaction evidence="15 17 18">
        <text>(6S)-NADHX + ADP = AMP + phosphate + NADH + H(+)</text>
        <dbReference type="Rhea" id="RHEA:32223"/>
        <dbReference type="ChEBI" id="CHEBI:15378"/>
        <dbReference type="ChEBI" id="CHEBI:43474"/>
        <dbReference type="ChEBI" id="CHEBI:57945"/>
        <dbReference type="ChEBI" id="CHEBI:64074"/>
        <dbReference type="ChEBI" id="CHEBI:456215"/>
        <dbReference type="ChEBI" id="CHEBI:456216"/>
        <dbReference type="EC" id="4.2.1.136"/>
    </reaction>
</comment>
<feature type="binding site" evidence="17">
    <location>
        <position position="252"/>
    </location>
    <ligand>
        <name>(6S)-NADPHX</name>
        <dbReference type="ChEBI" id="CHEBI:64076"/>
    </ligand>
</feature>
<keyword evidence="10 17" id="KW-0520">NAD</keyword>
<evidence type="ECO:0000256" key="9">
    <source>
        <dbReference type="ARBA" id="ARBA00022958"/>
    </source>
</evidence>
<evidence type="ECO:0000259" key="19">
    <source>
        <dbReference type="PROSITE" id="PS51383"/>
    </source>
</evidence>
<dbReference type="PROSITE" id="PS01050">
    <property type="entry name" value="YJEF_C_2"/>
    <property type="match status" value="1"/>
</dbReference>
<comment type="function">
    <text evidence="14 18">Bifunctional enzyme that catalyzes the epimerization of the S- and R-forms of NAD(P)HX and the dehydration of the S-form of NAD(P)HX at the expense of ADP, which is converted to AMP. This allows the repair of both epimers of NAD(P)HX, a damaged form of NAD(P)H that is a result of enzymatic or heat-dependent hydration.</text>
</comment>
<dbReference type="Gene3D" id="3.40.50.10260">
    <property type="entry name" value="YjeF N-terminal domain"/>
    <property type="match status" value="1"/>
</dbReference>
<accession>A0ABU2BNR1</accession>
<comment type="subunit">
    <text evidence="17">Homotetramer.</text>
</comment>
<proteinExistence type="inferred from homology"/>
<dbReference type="SUPFAM" id="SSF53613">
    <property type="entry name" value="Ribokinase-like"/>
    <property type="match status" value="1"/>
</dbReference>
<evidence type="ECO:0000256" key="14">
    <source>
        <dbReference type="ARBA" id="ARBA00025153"/>
    </source>
</evidence>
<evidence type="ECO:0000256" key="16">
    <source>
        <dbReference type="ARBA" id="ARBA00049209"/>
    </source>
</evidence>
<keyword evidence="22" id="KW-1185">Reference proteome</keyword>
<organism evidence="21 22">
    <name type="scientific">Paeniglutamicibacter sulfureus</name>
    <dbReference type="NCBI Taxonomy" id="43666"/>
    <lineage>
        <taxon>Bacteria</taxon>
        <taxon>Bacillati</taxon>
        <taxon>Actinomycetota</taxon>
        <taxon>Actinomycetes</taxon>
        <taxon>Micrococcales</taxon>
        <taxon>Micrococcaceae</taxon>
        <taxon>Paeniglutamicibacter</taxon>
    </lineage>
</organism>
<comment type="cofactor">
    <cofactor evidence="17">
        <name>Mg(2+)</name>
        <dbReference type="ChEBI" id="CHEBI:18420"/>
    </cofactor>
</comment>
<evidence type="ECO:0000256" key="5">
    <source>
        <dbReference type="ARBA" id="ARBA00022723"/>
    </source>
</evidence>
<dbReference type="Pfam" id="PF01256">
    <property type="entry name" value="Carb_kinase"/>
    <property type="match status" value="1"/>
</dbReference>
<keyword evidence="8 17" id="KW-0521">NADP</keyword>
<evidence type="ECO:0000256" key="4">
    <source>
        <dbReference type="ARBA" id="ARBA00009524"/>
    </source>
</evidence>
<evidence type="ECO:0000256" key="10">
    <source>
        <dbReference type="ARBA" id="ARBA00023027"/>
    </source>
</evidence>
<evidence type="ECO:0000256" key="12">
    <source>
        <dbReference type="ARBA" id="ARBA00023239"/>
    </source>
</evidence>
<feature type="domain" description="YjeF N-terminal" evidence="20">
    <location>
        <begin position="10"/>
        <end position="206"/>
    </location>
</feature>
<dbReference type="PIRSF" id="PIRSF017184">
    <property type="entry name" value="Nnr"/>
    <property type="match status" value="1"/>
</dbReference>
<dbReference type="Pfam" id="PF03853">
    <property type="entry name" value="YjeF_N"/>
    <property type="match status" value="1"/>
</dbReference>
<dbReference type="PROSITE" id="PS51383">
    <property type="entry name" value="YJEF_C_3"/>
    <property type="match status" value="1"/>
</dbReference>
<protein>
    <recommendedName>
        <fullName evidence="17">ADP-dependent (S)-NAD(P)H-hydrate dehydratase</fullName>
        <ecNumber evidence="17">4.2.1.136</ecNumber>
    </recommendedName>
    <alternativeName>
        <fullName evidence="17">ADP-dependent NAD(P)HX dehydratase</fullName>
    </alternativeName>
</protein>
<dbReference type="Gene3D" id="3.40.1190.20">
    <property type="match status" value="1"/>
</dbReference>
<dbReference type="PANTHER" id="PTHR12592">
    <property type="entry name" value="ATP-DEPENDENT (S)-NAD(P)H-HYDRATE DEHYDRATASE FAMILY MEMBER"/>
    <property type="match status" value="1"/>
</dbReference>
<name>A0ABU2BNR1_9MICC</name>
<dbReference type="RefSeq" id="WP_310292515.1">
    <property type="nucleotide sequence ID" value="NZ_BAAAWO010000001.1"/>
</dbReference>
<evidence type="ECO:0000256" key="11">
    <source>
        <dbReference type="ARBA" id="ARBA00023235"/>
    </source>
</evidence>
<comment type="caution">
    <text evidence="21">The sequence shown here is derived from an EMBL/GenBank/DDBJ whole genome shotgun (WGS) entry which is preliminary data.</text>
</comment>
<keyword evidence="13" id="KW-0511">Multifunctional enzyme</keyword>
<evidence type="ECO:0000256" key="18">
    <source>
        <dbReference type="PIRNR" id="PIRNR017184"/>
    </source>
</evidence>
<dbReference type="EMBL" id="JAVDYI010000001">
    <property type="protein sequence ID" value="MDR7359891.1"/>
    <property type="molecule type" value="Genomic_DNA"/>
</dbReference>
<dbReference type="InterPro" id="IPR029056">
    <property type="entry name" value="Ribokinase-like"/>
</dbReference>
<evidence type="ECO:0000256" key="17">
    <source>
        <dbReference type="HAMAP-Rule" id="MF_01965"/>
    </source>
</evidence>
<keyword evidence="9 18" id="KW-0630">Potassium</keyword>
<comment type="catalytic activity">
    <reaction evidence="1 18">
        <text>(6R)-NADHX = (6S)-NADHX</text>
        <dbReference type="Rhea" id="RHEA:32215"/>
        <dbReference type="ChEBI" id="CHEBI:64074"/>
        <dbReference type="ChEBI" id="CHEBI:64075"/>
        <dbReference type="EC" id="5.1.99.6"/>
    </reaction>
</comment>
<sequence>MIPVYAGTHVRDAEAKLLRDANDLTLMRRAADALAHQAVVMLKEDTGRLYGSRAVALVGPGNNGGDGLFALASLAKRGVHTTAVLLGAKAHQEGLAALSRAGGRTAAVADLDELLEDCDLLIDAGYGTGARPGLQLPAIPRDIPVLACDLPSGVDSDTGAAIDSVIPADRTVSFGALKTGLAVGSGHLVSGSICVTDLGLGAALPEPEAWVVQGDDLELLLGREEDWSAAGRHKYQRGVLGLLAGSAKYPGAAVLTARAAVAGGLGLLRTLVPDAVATALTTQVPESVPLATPELTALLARNRRNEREGAARIGAWAIGPGLDDNEDTRKHLAQILAANTPCVIDAGAFSMLEPGEHHQLRILTPHAGELHALLAKAGVRVSSRDIAADPIRWARWAAVAYDSVVLLKGPSTICTAPDGYTLIVHASTPDLATAGSGDVLTGILGTVLAAANLPATPTNKDVVALGHRLTDLAAAGALIHAHAGALAAHEGTVSAVDLLQELPRAGRDLTFLDGSIVRMSS</sequence>
<dbReference type="PANTHER" id="PTHR12592:SF0">
    <property type="entry name" value="ATP-DEPENDENT (S)-NAD(P)H-HYDRATE DEHYDRATASE"/>
    <property type="match status" value="1"/>
</dbReference>
<comment type="function">
    <text evidence="17">Catalyzes the dehydration of the S-form of NAD(P)HX at the expense of ADP, which is converted to AMP. Together with NAD(P)HX epimerase, which catalyzes the epimerization of the S- and R-forms, the enzyme allows the repair of both epimers of NAD(P)HX, a damaged form of NAD(P)H that is a result of enzymatic or heat-dependent hydration.</text>
</comment>
<evidence type="ECO:0000313" key="21">
    <source>
        <dbReference type="EMBL" id="MDR7359891.1"/>
    </source>
</evidence>
<keyword evidence="11 18" id="KW-0413">Isomerase</keyword>